<keyword evidence="1" id="KW-0812">Transmembrane</keyword>
<keyword evidence="1" id="KW-0472">Membrane</keyword>
<proteinExistence type="predicted"/>
<evidence type="ECO:0008006" key="4">
    <source>
        <dbReference type="Google" id="ProtNLM"/>
    </source>
</evidence>
<dbReference type="AlphaFoldDB" id="A0A011W1F2"/>
<accession>A0A011W1F2</accession>
<evidence type="ECO:0000313" key="2">
    <source>
        <dbReference type="EMBL" id="EXM40663.1"/>
    </source>
</evidence>
<dbReference type="EMBL" id="JEOB01000001">
    <property type="protein sequence ID" value="EXM40663.1"/>
    <property type="molecule type" value="Genomic_DNA"/>
</dbReference>
<dbReference type="PATRIC" id="fig|1341156.4.peg.197"/>
<comment type="caution">
    <text evidence="2">The sequence shown here is derived from an EMBL/GenBank/DDBJ whole genome shotgun (WGS) entry which is preliminary data.</text>
</comment>
<dbReference type="RefSeq" id="WP_037284813.1">
    <property type="nucleotide sequence ID" value="NZ_JEOB01000001.1"/>
</dbReference>
<reference evidence="2 3" key="1">
    <citation type="submission" date="2013-06" db="EMBL/GenBank/DDBJ databases">
        <title>Rumen cellulosomics: divergent fiber-degrading strategies revealed by comparative genome-wide analysis of six Ruminococcal strains.</title>
        <authorList>
            <person name="Dassa B."/>
            <person name="Borovok I."/>
            <person name="Lamed R."/>
            <person name="Flint H."/>
            <person name="Yeoman C.J."/>
            <person name="White B."/>
            <person name="Bayer E.A."/>
        </authorList>
    </citation>
    <scope>NUCLEOTIDE SEQUENCE [LARGE SCALE GENOMIC DNA]</scope>
    <source>
        <strain evidence="2 3">SY3</strain>
    </source>
</reference>
<name>A0A011W1F2_RUMAL</name>
<evidence type="ECO:0000256" key="1">
    <source>
        <dbReference type="SAM" id="Phobius"/>
    </source>
</evidence>
<keyword evidence="3" id="KW-1185">Reference proteome</keyword>
<evidence type="ECO:0000313" key="3">
    <source>
        <dbReference type="Proteomes" id="UP000021369"/>
    </source>
</evidence>
<dbReference type="Proteomes" id="UP000021369">
    <property type="component" value="Unassembled WGS sequence"/>
</dbReference>
<protein>
    <recommendedName>
        <fullName evidence="4">DUF4179 domain-containing protein</fullName>
    </recommendedName>
</protein>
<organism evidence="2 3">
    <name type="scientific">Ruminococcus albus SY3</name>
    <dbReference type="NCBI Taxonomy" id="1341156"/>
    <lineage>
        <taxon>Bacteria</taxon>
        <taxon>Bacillati</taxon>
        <taxon>Bacillota</taxon>
        <taxon>Clostridia</taxon>
        <taxon>Eubacteriales</taxon>
        <taxon>Oscillospiraceae</taxon>
        <taxon>Ruminococcus</taxon>
    </lineage>
</organism>
<keyword evidence="1" id="KW-1133">Transmembrane helix</keyword>
<feature type="transmembrane region" description="Helical" evidence="1">
    <location>
        <begin position="53"/>
        <end position="73"/>
    </location>
</feature>
<sequence>MNENRYKKAMDDVCDKHFNLTPAEMLEKAKTSANTERNITMKQSTKRSIIRKIIITSAACLAITGTAVSAIGIGPFGETFSRFFGEDETTAEIIDQGHYCNIGQEQSDGIFTVTLDSVTGDKISPKIIFDVTVNDETLASKNDRIHLFAYILDENNYNNHLDEYGMCDAYGKKDPEVSNLYHVCLDGPSAFMVNEEEVIAAVKQISFDSDPVNQKFDYDVDMEYRFIVPDHALKDSYFDLYNGITLSSGNVDYDLIYAEYGSYESSFGFNFNFLETDLAGGETDYNTVMDKFNVDWQKFARQFVLTVDGIEYSPKEIGYSYCLADDETYVTDSETVEAGKCKTWMSFPGIDYTRAENITLTAGGETYILK</sequence>
<gene>
    <name evidence="2" type="ORF">RASY3_02360</name>
</gene>
<dbReference type="OrthoDB" id="1817667at2"/>